<accession>A0ABZ2TY15</accession>
<organism evidence="9 10">
    <name type="scientific">Gordonia hydrophobica</name>
    <dbReference type="NCBI Taxonomy" id="40516"/>
    <lineage>
        <taxon>Bacteria</taxon>
        <taxon>Bacillati</taxon>
        <taxon>Actinomycetota</taxon>
        <taxon>Actinomycetes</taxon>
        <taxon>Mycobacteriales</taxon>
        <taxon>Gordoniaceae</taxon>
        <taxon>Gordonia</taxon>
    </lineage>
</organism>
<feature type="transmembrane region" description="Helical" evidence="7">
    <location>
        <begin position="52"/>
        <end position="75"/>
    </location>
</feature>
<dbReference type="Proteomes" id="UP001479933">
    <property type="component" value="Chromosome"/>
</dbReference>
<evidence type="ECO:0000313" key="10">
    <source>
        <dbReference type="Proteomes" id="UP001479933"/>
    </source>
</evidence>
<dbReference type="InterPro" id="IPR007168">
    <property type="entry name" value="Phageshock_PspC_N"/>
</dbReference>
<feature type="domain" description="Phage shock protein PspC N-terminal" evidence="8">
    <location>
        <begin position="21"/>
        <end position="77"/>
    </location>
</feature>
<comment type="subcellular location">
    <subcellularLocation>
        <location evidence="1">Cell membrane</location>
        <topology evidence="1">Single-pass membrane protein</topology>
    </subcellularLocation>
</comment>
<dbReference type="EMBL" id="CP136137">
    <property type="protein sequence ID" value="WYY06205.1"/>
    <property type="molecule type" value="Genomic_DNA"/>
</dbReference>
<evidence type="ECO:0000313" key="9">
    <source>
        <dbReference type="EMBL" id="WYY06205.1"/>
    </source>
</evidence>
<dbReference type="Pfam" id="PF04024">
    <property type="entry name" value="PspC"/>
    <property type="match status" value="1"/>
</dbReference>
<dbReference type="InterPro" id="IPR052027">
    <property type="entry name" value="PspC"/>
</dbReference>
<keyword evidence="2" id="KW-1003">Cell membrane</keyword>
<evidence type="ECO:0000256" key="3">
    <source>
        <dbReference type="ARBA" id="ARBA00022692"/>
    </source>
</evidence>
<reference evidence="9 10" key="1">
    <citation type="journal article" date="2023" name="Virus Evol.">
        <title>Computational host range prediction-The good, the bad, and the ugly.</title>
        <authorList>
            <person name="Howell A.A."/>
            <person name="Versoza C.J."/>
            <person name="Pfeifer S.P."/>
        </authorList>
    </citation>
    <scope>NUCLEOTIDE SEQUENCE [LARGE SCALE GENOMIC DNA]</scope>
    <source>
        <strain evidence="9 10">1610/1b</strain>
    </source>
</reference>
<keyword evidence="4 7" id="KW-1133">Transmembrane helix</keyword>
<dbReference type="PANTHER" id="PTHR33885:SF3">
    <property type="entry name" value="PHAGE SHOCK PROTEIN C"/>
    <property type="match status" value="1"/>
</dbReference>
<gene>
    <name evidence="9" type="ORF">RVF87_14115</name>
</gene>
<keyword evidence="5 7" id="KW-0472">Membrane</keyword>
<protein>
    <submittedName>
        <fullName evidence="9">PspC domain-containing protein</fullName>
    </submittedName>
</protein>
<keyword evidence="3 7" id="KW-0812">Transmembrane</keyword>
<feature type="region of interest" description="Disordered" evidence="6">
    <location>
        <begin position="1"/>
        <end position="26"/>
    </location>
</feature>
<evidence type="ECO:0000256" key="7">
    <source>
        <dbReference type="SAM" id="Phobius"/>
    </source>
</evidence>
<evidence type="ECO:0000256" key="5">
    <source>
        <dbReference type="ARBA" id="ARBA00023136"/>
    </source>
</evidence>
<evidence type="ECO:0000259" key="8">
    <source>
        <dbReference type="Pfam" id="PF04024"/>
    </source>
</evidence>
<dbReference type="PANTHER" id="PTHR33885">
    <property type="entry name" value="PHAGE SHOCK PROTEIN C"/>
    <property type="match status" value="1"/>
</dbReference>
<evidence type="ECO:0000256" key="2">
    <source>
        <dbReference type="ARBA" id="ARBA00022475"/>
    </source>
</evidence>
<name>A0ABZ2TY15_9ACTN</name>
<keyword evidence="10" id="KW-1185">Reference proteome</keyword>
<evidence type="ECO:0000256" key="4">
    <source>
        <dbReference type="ARBA" id="ARBA00022989"/>
    </source>
</evidence>
<dbReference type="RefSeq" id="WP_066163227.1">
    <property type="nucleotide sequence ID" value="NZ_CP136137.1"/>
</dbReference>
<evidence type="ECO:0000256" key="1">
    <source>
        <dbReference type="ARBA" id="ARBA00004162"/>
    </source>
</evidence>
<sequence length="78" mass="8544">MTDPAISADPYTATAQSDQPKRLHRSTTDRMLGGVAGGLAEYFDVDSTWVRVAFVASIVLPGPQLLLYLLLWLVIPQQ</sequence>
<proteinExistence type="predicted"/>
<evidence type="ECO:0000256" key="6">
    <source>
        <dbReference type="SAM" id="MobiDB-lite"/>
    </source>
</evidence>